<evidence type="ECO:0000256" key="1">
    <source>
        <dbReference type="ARBA" id="ARBA00008791"/>
    </source>
</evidence>
<dbReference type="Pfam" id="PF00582">
    <property type="entry name" value="Usp"/>
    <property type="match status" value="1"/>
</dbReference>
<sequence>MYKNILLPVLFDEEHDTEASFRAAKTLADDDAKVTVMHVLEAIPVYATSHVLAEALITAREEVEGRLEETANKLPGSQRVLTSGNAAHEILEYAKTHDVDCIILASHRPGFGDYFIGSTAARVVRHSPSAVHVIR</sequence>
<comment type="similarity">
    <text evidence="1">Belongs to the universal stress protein A family.</text>
</comment>
<dbReference type="AlphaFoldDB" id="A0A975I626"/>
<feature type="domain" description="UspA" evidence="2">
    <location>
        <begin position="1"/>
        <end position="135"/>
    </location>
</feature>
<dbReference type="SUPFAM" id="SSF52402">
    <property type="entry name" value="Adenine nucleotide alpha hydrolases-like"/>
    <property type="match status" value="1"/>
</dbReference>
<dbReference type="Proteomes" id="UP000665026">
    <property type="component" value="Chromosome"/>
</dbReference>
<dbReference type="CDD" id="cd00293">
    <property type="entry name" value="USP-like"/>
    <property type="match status" value="1"/>
</dbReference>
<accession>A0A975I626</accession>
<dbReference type="InterPro" id="IPR014729">
    <property type="entry name" value="Rossmann-like_a/b/a_fold"/>
</dbReference>
<proteinExistence type="inferred from homology"/>
<dbReference type="PANTHER" id="PTHR46268">
    <property type="entry name" value="STRESS RESPONSE PROTEIN NHAX"/>
    <property type="match status" value="1"/>
</dbReference>
<organism evidence="3 4">
    <name type="scientific">Cognatishimia activa</name>
    <dbReference type="NCBI Taxonomy" id="1715691"/>
    <lineage>
        <taxon>Bacteria</taxon>
        <taxon>Pseudomonadati</taxon>
        <taxon>Pseudomonadota</taxon>
        <taxon>Alphaproteobacteria</taxon>
        <taxon>Rhodobacterales</taxon>
        <taxon>Paracoccaceae</taxon>
        <taxon>Cognatishimia</taxon>
    </lineage>
</organism>
<evidence type="ECO:0000259" key="2">
    <source>
        <dbReference type="Pfam" id="PF00582"/>
    </source>
</evidence>
<dbReference type="InterPro" id="IPR006016">
    <property type="entry name" value="UspA"/>
</dbReference>
<evidence type="ECO:0000313" key="3">
    <source>
        <dbReference type="EMBL" id="QTN34663.1"/>
    </source>
</evidence>
<dbReference type="InterPro" id="IPR006015">
    <property type="entry name" value="Universal_stress_UspA"/>
</dbReference>
<gene>
    <name evidence="3" type="ORF">HZ995_09070</name>
</gene>
<dbReference type="PRINTS" id="PR01438">
    <property type="entry name" value="UNVRSLSTRESS"/>
</dbReference>
<dbReference type="Gene3D" id="3.40.50.620">
    <property type="entry name" value="HUPs"/>
    <property type="match status" value="1"/>
</dbReference>
<dbReference type="KEGG" id="cact:HZ995_09070"/>
<evidence type="ECO:0000313" key="4">
    <source>
        <dbReference type="Proteomes" id="UP000665026"/>
    </source>
</evidence>
<dbReference type="RefSeq" id="WP_209355354.1">
    <property type="nucleotide sequence ID" value="NZ_CP060010.1"/>
</dbReference>
<name>A0A975I626_9RHOB</name>
<dbReference type="PANTHER" id="PTHR46268:SF6">
    <property type="entry name" value="UNIVERSAL STRESS PROTEIN UP12"/>
    <property type="match status" value="1"/>
</dbReference>
<protein>
    <submittedName>
        <fullName evidence="3">Universal stress protein</fullName>
    </submittedName>
</protein>
<dbReference type="EMBL" id="CP060010">
    <property type="protein sequence ID" value="QTN34663.1"/>
    <property type="molecule type" value="Genomic_DNA"/>
</dbReference>
<reference evidence="3" key="1">
    <citation type="submission" date="2020-07" db="EMBL/GenBank/DDBJ databases">
        <title>Genome sequences of bacteria associated with the marine, planktonic diatom Thalassiosira profunda strain ECT2AJA-044.</title>
        <authorList>
            <person name="Gargas C.B."/>
            <person name="Roberts W.R."/>
            <person name="Alverson A.J."/>
        </authorList>
    </citation>
    <scope>NUCLEOTIDE SEQUENCE</scope>
    <source>
        <strain evidence="3">ECT2AJA-044</strain>
    </source>
</reference>